<comment type="caution">
    <text evidence="1">The sequence shown here is derived from an EMBL/GenBank/DDBJ whole genome shotgun (WGS) entry which is preliminary data.</text>
</comment>
<evidence type="ECO:0000313" key="2">
    <source>
        <dbReference type="Proteomes" id="UP000708208"/>
    </source>
</evidence>
<name>A0A8J2PF47_9HEXA</name>
<reference evidence="1" key="1">
    <citation type="submission" date="2021-06" db="EMBL/GenBank/DDBJ databases">
        <authorList>
            <person name="Hodson N. C."/>
            <person name="Mongue J. A."/>
            <person name="Jaron S. K."/>
        </authorList>
    </citation>
    <scope>NUCLEOTIDE SEQUENCE</scope>
</reference>
<evidence type="ECO:0000313" key="1">
    <source>
        <dbReference type="EMBL" id="CAG7827067.1"/>
    </source>
</evidence>
<dbReference type="AlphaFoldDB" id="A0A8J2PF47"/>
<accession>A0A8J2PF47</accession>
<gene>
    <name evidence="1" type="ORF">AFUS01_LOCUS37077</name>
</gene>
<protein>
    <submittedName>
        <fullName evidence="1">Uncharacterized protein</fullName>
    </submittedName>
</protein>
<dbReference type="Proteomes" id="UP000708208">
    <property type="component" value="Unassembled WGS sequence"/>
</dbReference>
<organism evidence="1 2">
    <name type="scientific">Allacma fusca</name>
    <dbReference type="NCBI Taxonomy" id="39272"/>
    <lineage>
        <taxon>Eukaryota</taxon>
        <taxon>Metazoa</taxon>
        <taxon>Ecdysozoa</taxon>
        <taxon>Arthropoda</taxon>
        <taxon>Hexapoda</taxon>
        <taxon>Collembola</taxon>
        <taxon>Symphypleona</taxon>
        <taxon>Sminthuridae</taxon>
        <taxon>Allacma</taxon>
    </lineage>
</organism>
<sequence length="73" mass="8664">MYYRLLAILSDIFDYPQWLRQMHLPAWWTEGVKKGKVILKAENKSRPAVCQSPSTSRAIFFTPSYCKNKFYFP</sequence>
<keyword evidence="2" id="KW-1185">Reference proteome</keyword>
<proteinExistence type="predicted"/>
<dbReference type="EMBL" id="CAJVCH010542145">
    <property type="protein sequence ID" value="CAG7827067.1"/>
    <property type="molecule type" value="Genomic_DNA"/>
</dbReference>